<feature type="region of interest" description="Disordered" evidence="1">
    <location>
        <begin position="1"/>
        <end position="108"/>
    </location>
</feature>
<evidence type="ECO:0000256" key="1">
    <source>
        <dbReference type="SAM" id="MobiDB-lite"/>
    </source>
</evidence>
<evidence type="ECO:0000313" key="2">
    <source>
        <dbReference type="EMBL" id="PSN68813.1"/>
    </source>
</evidence>
<proteinExistence type="predicted"/>
<name>A0A2T2NTU7_CORCC</name>
<feature type="compositionally biased region" description="Polar residues" evidence="1">
    <location>
        <begin position="143"/>
        <end position="152"/>
    </location>
</feature>
<dbReference type="EMBL" id="KZ678133">
    <property type="protein sequence ID" value="PSN68813.1"/>
    <property type="molecule type" value="Genomic_DNA"/>
</dbReference>
<dbReference type="Proteomes" id="UP000240883">
    <property type="component" value="Unassembled WGS sequence"/>
</dbReference>
<reference evidence="2 3" key="1">
    <citation type="journal article" date="2018" name="Front. Microbiol.">
        <title>Genome-Wide Analysis of Corynespora cassiicola Leaf Fall Disease Putative Effectors.</title>
        <authorList>
            <person name="Lopez D."/>
            <person name="Ribeiro S."/>
            <person name="Label P."/>
            <person name="Fumanal B."/>
            <person name="Venisse J.S."/>
            <person name="Kohler A."/>
            <person name="de Oliveira R.R."/>
            <person name="Labutti K."/>
            <person name="Lipzen A."/>
            <person name="Lail K."/>
            <person name="Bauer D."/>
            <person name="Ohm R.A."/>
            <person name="Barry K.W."/>
            <person name="Spatafora J."/>
            <person name="Grigoriev I.V."/>
            <person name="Martin F.M."/>
            <person name="Pujade-Renaud V."/>
        </authorList>
    </citation>
    <scope>NUCLEOTIDE SEQUENCE [LARGE SCALE GENOMIC DNA]</scope>
    <source>
        <strain evidence="2 3">Philippines</strain>
    </source>
</reference>
<keyword evidence="3" id="KW-1185">Reference proteome</keyword>
<feature type="compositionally biased region" description="Basic and acidic residues" evidence="1">
    <location>
        <begin position="24"/>
        <end position="40"/>
    </location>
</feature>
<feature type="region of interest" description="Disordered" evidence="1">
    <location>
        <begin position="122"/>
        <end position="152"/>
    </location>
</feature>
<accession>A0A2T2NTU7</accession>
<dbReference type="AlphaFoldDB" id="A0A2T2NTU7"/>
<organism evidence="2 3">
    <name type="scientific">Corynespora cassiicola Philippines</name>
    <dbReference type="NCBI Taxonomy" id="1448308"/>
    <lineage>
        <taxon>Eukaryota</taxon>
        <taxon>Fungi</taxon>
        <taxon>Dikarya</taxon>
        <taxon>Ascomycota</taxon>
        <taxon>Pezizomycotina</taxon>
        <taxon>Dothideomycetes</taxon>
        <taxon>Pleosporomycetidae</taxon>
        <taxon>Pleosporales</taxon>
        <taxon>Corynesporascaceae</taxon>
        <taxon>Corynespora</taxon>
    </lineage>
</organism>
<protein>
    <submittedName>
        <fullName evidence="2">Uncharacterized protein</fullName>
    </submittedName>
</protein>
<evidence type="ECO:0000313" key="3">
    <source>
        <dbReference type="Proteomes" id="UP000240883"/>
    </source>
</evidence>
<gene>
    <name evidence="2" type="ORF">BS50DRAFT_324924</name>
</gene>
<sequence>MHLNTCTHTHERGKGSARRKEGRKGKEGDATDDIKNERKSPPSCKRSKNAFLTRIKQKPGFSTSHEGERKIALLGHAHPAHYPRRPEKRRKYQHRQTHNTKGKRAKWADGRTVVYPEKRKKAQQFEKKINRRQRGLLGKKGTMRTSPAPTRP</sequence>
<feature type="compositionally biased region" description="Basic residues" evidence="1">
    <location>
        <begin position="78"/>
        <end position="105"/>
    </location>
</feature>